<sequence length="645" mass="74281">MAKLNKNQQKAATTTEGKVLILAGAGSGKTRVLVHRIAHLIQGKKISPTAILGLTFTNKAAEEMRERVAHMVSKEEASAVTLSTFHSFCMRILRKEIHRLGFTQKFTLYDEKDMRRLIMQVAEELYEGEEELALEPIITSISYLKGKGMTPSEKEPFVKEVYEGLRTAMRAYNALDFDSLLTLTVELFETFPEVLEKYQDRFRYIMIDEYQDTNPIQYRLASLLSEKHGNLCVVGDDDQSIYAWRGAEVEHILNFPADVTVKLEQNYRSTSHILKAANAVIRNNVHRHDKVLEANAGEGETLEIFNAPTEQDEVEAVIKRMLQLKEEKNYRWKEMAILYRSNNIARSFELSLMQTVWRKGEQWVRGIPYQVFGGLGFFERAEVKDLMAYLRITSNPKDQEALLRIVNYPRRGISDKTLDTITQFNRQKRLPLMAVMEKIAADAYPELELTSRGTQGIKNFMILYQGMTEKFQSASLSEALKWLVEKIDYKNAIFNEVKSDKGREFKWENVQACISALQTYEKEEDPTLHDFLSSSMLNKKTIDKKDRFGEDKLNLMTFHSAKGLEFPAVFLVGLEDQLIPHAKSQTKEGIEEERRLLYVAITRAMETLCLSMARKRTQHGKLVSCNPSRFLFEIPKEILKVTSWK</sequence>
<evidence type="ECO:0000313" key="15">
    <source>
        <dbReference type="EMBL" id="MBF5058556.1"/>
    </source>
</evidence>
<keyword evidence="7" id="KW-0413">Isomerase</keyword>
<dbReference type="InterPro" id="IPR013986">
    <property type="entry name" value="DExx_box_DNA_helicase_dom_sf"/>
</dbReference>
<evidence type="ECO:0000256" key="6">
    <source>
        <dbReference type="ARBA" id="ARBA00023125"/>
    </source>
</evidence>
<keyword evidence="4 12" id="KW-0347">Helicase</keyword>
<keyword evidence="16" id="KW-1185">Reference proteome</keyword>
<dbReference type="Gene3D" id="1.10.10.160">
    <property type="match status" value="1"/>
</dbReference>
<evidence type="ECO:0000256" key="3">
    <source>
        <dbReference type="ARBA" id="ARBA00022801"/>
    </source>
</evidence>
<gene>
    <name evidence="15" type="ORF">NEPTK9_000052</name>
</gene>
<evidence type="ECO:0000256" key="11">
    <source>
        <dbReference type="ARBA" id="ARBA00048988"/>
    </source>
</evidence>
<dbReference type="Pfam" id="PF00580">
    <property type="entry name" value="UvrD-helicase"/>
    <property type="match status" value="1"/>
</dbReference>
<comment type="catalytic activity">
    <reaction evidence="11">
        <text>ATP + H2O = ADP + phosphate + H(+)</text>
        <dbReference type="Rhea" id="RHEA:13065"/>
        <dbReference type="ChEBI" id="CHEBI:15377"/>
        <dbReference type="ChEBI" id="CHEBI:15378"/>
        <dbReference type="ChEBI" id="CHEBI:30616"/>
        <dbReference type="ChEBI" id="CHEBI:43474"/>
        <dbReference type="ChEBI" id="CHEBI:456216"/>
        <dbReference type="EC" id="5.6.2.4"/>
    </reaction>
</comment>
<dbReference type="RefSeq" id="WP_194846826.1">
    <property type="nucleotide sequence ID" value="NZ_JAAEJV010000001.1"/>
</dbReference>
<evidence type="ECO:0000256" key="2">
    <source>
        <dbReference type="ARBA" id="ARBA00022741"/>
    </source>
</evidence>
<dbReference type="PANTHER" id="PTHR11070:SF2">
    <property type="entry name" value="ATP-DEPENDENT DNA HELICASE SRS2"/>
    <property type="match status" value="1"/>
</dbReference>
<evidence type="ECO:0000259" key="14">
    <source>
        <dbReference type="PROSITE" id="PS51217"/>
    </source>
</evidence>
<dbReference type="GO" id="GO:0016787">
    <property type="term" value="F:hydrolase activity"/>
    <property type="evidence" value="ECO:0007669"/>
    <property type="project" value="UniProtKB-KW"/>
</dbReference>
<accession>A0ABS0AWQ7</accession>
<dbReference type="InterPro" id="IPR027417">
    <property type="entry name" value="P-loop_NTPase"/>
</dbReference>
<evidence type="ECO:0000256" key="7">
    <source>
        <dbReference type="ARBA" id="ARBA00023235"/>
    </source>
</evidence>
<dbReference type="InterPro" id="IPR000212">
    <property type="entry name" value="DNA_helicase_UvrD/REP"/>
</dbReference>
<evidence type="ECO:0000259" key="13">
    <source>
        <dbReference type="PROSITE" id="PS51198"/>
    </source>
</evidence>
<evidence type="ECO:0000256" key="4">
    <source>
        <dbReference type="ARBA" id="ARBA00022806"/>
    </source>
</evidence>
<dbReference type="PANTHER" id="PTHR11070">
    <property type="entry name" value="UVRD / RECB / PCRA DNA HELICASE FAMILY MEMBER"/>
    <property type="match status" value="1"/>
</dbReference>
<dbReference type="CDD" id="cd18807">
    <property type="entry name" value="SF1_C_UvrD"/>
    <property type="match status" value="1"/>
</dbReference>
<dbReference type="EC" id="5.6.2.4" evidence="9"/>
<dbReference type="InterPro" id="IPR014017">
    <property type="entry name" value="DNA_helicase_UvrD-like_C"/>
</dbReference>
<dbReference type="Gene3D" id="3.40.50.300">
    <property type="entry name" value="P-loop containing nucleotide triphosphate hydrolases"/>
    <property type="match status" value="2"/>
</dbReference>
<dbReference type="CDD" id="cd17932">
    <property type="entry name" value="DEXQc_UvrD"/>
    <property type="match status" value="1"/>
</dbReference>
<evidence type="ECO:0000256" key="5">
    <source>
        <dbReference type="ARBA" id="ARBA00022840"/>
    </source>
</evidence>
<evidence type="ECO:0000256" key="1">
    <source>
        <dbReference type="ARBA" id="ARBA00009922"/>
    </source>
</evidence>
<protein>
    <recommendedName>
        <fullName evidence="9">DNA 3'-5' helicase</fullName>
        <ecNumber evidence="9">5.6.2.4</ecNumber>
    </recommendedName>
    <alternativeName>
        <fullName evidence="10">DNA 3'-5' helicase II</fullName>
    </alternativeName>
</protein>
<organism evidence="15 16">
    <name type="scientific">Candidatus Neptunichlamydia vexilliferae</name>
    <dbReference type="NCBI Taxonomy" id="1651774"/>
    <lineage>
        <taxon>Bacteria</taxon>
        <taxon>Pseudomonadati</taxon>
        <taxon>Chlamydiota</taxon>
        <taxon>Chlamydiia</taxon>
        <taxon>Parachlamydiales</taxon>
        <taxon>Simkaniaceae</taxon>
        <taxon>Candidatus Neptunichlamydia</taxon>
    </lineage>
</organism>
<evidence type="ECO:0000256" key="10">
    <source>
        <dbReference type="ARBA" id="ARBA00034923"/>
    </source>
</evidence>
<dbReference type="EMBL" id="JAAEJV010000001">
    <property type="protein sequence ID" value="MBF5058556.1"/>
    <property type="molecule type" value="Genomic_DNA"/>
</dbReference>
<dbReference type="Proteomes" id="UP001194714">
    <property type="component" value="Unassembled WGS sequence"/>
</dbReference>
<keyword evidence="2 12" id="KW-0547">Nucleotide-binding</keyword>
<keyword evidence="3 12" id="KW-0378">Hydrolase</keyword>
<evidence type="ECO:0000256" key="9">
    <source>
        <dbReference type="ARBA" id="ARBA00034808"/>
    </source>
</evidence>
<comment type="catalytic activity">
    <reaction evidence="8">
        <text>Couples ATP hydrolysis with the unwinding of duplex DNA by translocating in the 3'-5' direction.</text>
        <dbReference type="EC" id="5.6.2.4"/>
    </reaction>
</comment>
<comment type="similarity">
    <text evidence="1">Belongs to the helicase family. UvrD subfamily.</text>
</comment>
<dbReference type="PROSITE" id="PS51217">
    <property type="entry name" value="UVRD_HELICASE_CTER"/>
    <property type="match status" value="1"/>
</dbReference>
<dbReference type="Gene3D" id="1.10.486.10">
    <property type="entry name" value="PCRA, domain 4"/>
    <property type="match status" value="1"/>
</dbReference>
<evidence type="ECO:0000256" key="12">
    <source>
        <dbReference type="PROSITE-ProRule" id="PRU00560"/>
    </source>
</evidence>
<evidence type="ECO:0000313" key="16">
    <source>
        <dbReference type="Proteomes" id="UP001194714"/>
    </source>
</evidence>
<evidence type="ECO:0000256" key="8">
    <source>
        <dbReference type="ARBA" id="ARBA00034617"/>
    </source>
</evidence>
<dbReference type="GO" id="GO:0003678">
    <property type="term" value="F:DNA helicase activity"/>
    <property type="evidence" value="ECO:0007669"/>
    <property type="project" value="UniProtKB-EC"/>
</dbReference>
<feature type="domain" description="UvrD-like helicase ATP-binding" evidence="13">
    <location>
        <begin position="2"/>
        <end position="270"/>
    </location>
</feature>
<dbReference type="Pfam" id="PF13361">
    <property type="entry name" value="UvrD_C"/>
    <property type="match status" value="1"/>
</dbReference>
<comment type="caution">
    <text evidence="15">The sequence shown here is derived from an EMBL/GenBank/DDBJ whole genome shotgun (WGS) entry which is preliminary data.</text>
</comment>
<dbReference type="InterPro" id="IPR014016">
    <property type="entry name" value="UvrD-like_ATP-bd"/>
</dbReference>
<dbReference type="PROSITE" id="PS51198">
    <property type="entry name" value="UVRD_HELICASE_ATP_BIND"/>
    <property type="match status" value="1"/>
</dbReference>
<keyword evidence="5 12" id="KW-0067">ATP-binding</keyword>
<keyword evidence="6" id="KW-0238">DNA-binding</keyword>
<feature type="binding site" evidence="12">
    <location>
        <begin position="23"/>
        <end position="30"/>
    </location>
    <ligand>
        <name>ATP</name>
        <dbReference type="ChEBI" id="CHEBI:30616"/>
    </ligand>
</feature>
<feature type="domain" description="UvrD-like helicase C-terminal" evidence="14">
    <location>
        <begin position="271"/>
        <end position="563"/>
    </location>
</feature>
<name>A0ABS0AWQ7_9BACT</name>
<dbReference type="SUPFAM" id="SSF52540">
    <property type="entry name" value="P-loop containing nucleoside triphosphate hydrolases"/>
    <property type="match status" value="1"/>
</dbReference>
<proteinExistence type="inferred from homology"/>
<reference evidence="15 16" key="1">
    <citation type="submission" date="2020-01" db="EMBL/GenBank/DDBJ databases">
        <title>Draft genome sequence of Cand. Neptunochlamydia vexilliferae K9.</title>
        <authorList>
            <person name="Schulz F."/>
            <person name="Koestlbacher S."/>
            <person name="Wascher F."/>
            <person name="Pizzetti I."/>
            <person name="Horn M."/>
        </authorList>
    </citation>
    <scope>NUCLEOTIDE SEQUENCE [LARGE SCALE GENOMIC DNA]</scope>
    <source>
        <strain evidence="15 16">K9</strain>
    </source>
</reference>